<accession>A0A4Y2D709</accession>
<keyword evidence="2" id="KW-1185">Reference proteome</keyword>
<sequence length="103" mass="11771">MHGGSSVESGFEFATLRFRYLATRLPRPLNGKKECVCMSKVGHLLKIPIFSFLPHLESKISTLFCVLIPVSCLQTMNDILEPWLLCIPARLILIMEQITYIYK</sequence>
<evidence type="ECO:0000313" key="2">
    <source>
        <dbReference type="Proteomes" id="UP000499080"/>
    </source>
</evidence>
<dbReference type="Proteomes" id="UP000499080">
    <property type="component" value="Unassembled WGS sequence"/>
</dbReference>
<proteinExistence type="predicted"/>
<reference evidence="1 2" key="1">
    <citation type="journal article" date="2019" name="Sci. Rep.">
        <title>Orb-weaving spider Araneus ventricosus genome elucidates the spidroin gene catalogue.</title>
        <authorList>
            <person name="Kono N."/>
            <person name="Nakamura H."/>
            <person name="Ohtoshi R."/>
            <person name="Moran D.A.P."/>
            <person name="Shinohara A."/>
            <person name="Yoshida Y."/>
            <person name="Fujiwara M."/>
            <person name="Mori M."/>
            <person name="Tomita M."/>
            <person name="Arakawa K."/>
        </authorList>
    </citation>
    <scope>NUCLEOTIDE SEQUENCE [LARGE SCALE GENOMIC DNA]</scope>
</reference>
<protein>
    <submittedName>
        <fullName evidence="1">Uncharacterized protein</fullName>
    </submittedName>
</protein>
<organism evidence="1 2">
    <name type="scientific">Araneus ventricosus</name>
    <name type="common">Orbweaver spider</name>
    <name type="synonym">Epeira ventricosa</name>
    <dbReference type="NCBI Taxonomy" id="182803"/>
    <lineage>
        <taxon>Eukaryota</taxon>
        <taxon>Metazoa</taxon>
        <taxon>Ecdysozoa</taxon>
        <taxon>Arthropoda</taxon>
        <taxon>Chelicerata</taxon>
        <taxon>Arachnida</taxon>
        <taxon>Araneae</taxon>
        <taxon>Araneomorphae</taxon>
        <taxon>Entelegynae</taxon>
        <taxon>Araneoidea</taxon>
        <taxon>Araneidae</taxon>
        <taxon>Araneus</taxon>
    </lineage>
</organism>
<dbReference type="AlphaFoldDB" id="A0A4Y2D709"/>
<gene>
    <name evidence="1" type="ORF">AVEN_55297_1</name>
</gene>
<comment type="caution">
    <text evidence="1">The sequence shown here is derived from an EMBL/GenBank/DDBJ whole genome shotgun (WGS) entry which is preliminary data.</text>
</comment>
<evidence type="ECO:0000313" key="1">
    <source>
        <dbReference type="EMBL" id="GBM12461.1"/>
    </source>
</evidence>
<name>A0A4Y2D709_ARAVE</name>
<dbReference type="EMBL" id="BGPR01000314">
    <property type="protein sequence ID" value="GBM12461.1"/>
    <property type="molecule type" value="Genomic_DNA"/>
</dbReference>